<keyword evidence="7" id="KW-1185">Reference proteome</keyword>
<evidence type="ECO:0000256" key="5">
    <source>
        <dbReference type="SAM" id="MobiDB-lite"/>
    </source>
</evidence>
<evidence type="ECO:0000256" key="2">
    <source>
        <dbReference type="ARBA" id="ARBA00022490"/>
    </source>
</evidence>
<evidence type="ECO:0000256" key="1">
    <source>
        <dbReference type="ARBA" id="ARBA00004496"/>
    </source>
</evidence>
<feature type="region of interest" description="Disordered" evidence="5">
    <location>
        <begin position="953"/>
        <end position="979"/>
    </location>
</feature>
<accession>A0AAD9DQ19</accession>
<feature type="region of interest" description="Disordered" evidence="5">
    <location>
        <begin position="64"/>
        <end position="98"/>
    </location>
</feature>
<dbReference type="GO" id="GO:0061001">
    <property type="term" value="P:regulation of dendritic spine morphogenesis"/>
    <property type="evidence" value="ECO:0007669"/>
    <property type="project" value="TreeGrafter"/>
</dbReference>
<dbReference type="Proteomes" id="UP001239994">
    <property type="component" value="Unassembled WGS sequence"/>
</dbReference>
<feature type="region of interest" description="Disordered" evidence="5">
    <location>
        <begin position="310"/>
        <end position="350"/>
    </location>
</feature>
<feature type="compositionally biased region" description="Polar residues" evidence="5">
    <location>
        <begin position="486"/>
        <end position="496"/>
    </location>
</feature>
<dbReference type="EMBL" id="JAROKS010000023">
    <property type="protein sequence ID" value="KAK1787667.1"/>
    <property type="molecule type" value="Genomic_DNA"/>
</dbReference>
<proteinExistence type="predicted"/>
<feature type="compositionally biased region" description="Basic and acidic residues" evidence="5">
    <location>
        <begin position="373"/>
        <end position="384"/>
    </location>
</feature>
<feature type="coiled-coil region" evidence="4">
    <location>
        <begin position="721"/>
        <end position="790"/>
    </location>
</feature>
<dbReference type="PANTHER" id="PTHR19354:SF6">
    <property type="entry name" value="ZIPPER PUTATIVE TUMOR SUPPRESSOR 3-RELATED"/>
    <property type="match status" value="1"/>
</dbReference>
<feature type="region of interest" description="Disordered" evidence="5">
    <location>
        <begin position="250"/>
        <end position="297"/>
    </location>
</feature>
<organism evidence="6 7">
    <name type="scientific">Electrophorus voltai</name>
    <dbReference type="NCBI Taxonomy" id="2609070"/>
    <lineage>
        <taxon>Eukaryota</taxon>
        <taxon>Metazoa</taxon>
        <taxon>Chordata</taxon>
        <taxon>Craniata</taxon>
        <taxon>Vertebrata</taxon>
        <taxon>Euteleostomi</taxon>
        <taxon>Actinopterygii</taxon>
        <taxon>Neopterygii</taxon>
        <taxon>Teleostei</taxon>
        <taxon>Ostariophysi</taxon>
        <taxon>Gymnotiformes</taxon>
        <taxon>Gymnotoidei</taxon>
        <taxon>Gymnotidae</taxon>
        <taxon>Electrophorus</taxon>
    </lineage>
</organism>
<feature type="region of interest" description="Disordered" evidence="5">
    <location>
        <begin position="364"/>
        <end position="401"/>
    </location>
</feature>
<feature type="compositionally biased region" description="Low complexity" evidence="5">
    <location>
        <begin position="538"/>
        <end position="563"/>
    </location>
</feature>
<feature type="coiled-coil region" evidence="4">
    <location>
        <begin position="866"/>
        <end position="893"/>
    </location>
</feature>
<feature type="compositionally biased region" description="Basic and acidic residues" evidence="5">
    <location>
        <begin position="67"/>
        <end position="85"/>
    </location>
</feature>
<feature type="coiled-coil region" evidence="4">
    <location>
        <begin position="919"/>
        <end position="946"/>
    </location>
</feature>
<keyword evidence="2" id="KW-0963">Cytoplasm</keyword>
<feature type="region of interest" description="Disordered" evidence="5">
    <location>
        <begin position="224"/>
        <end position="243"/>
    </location>
</feature>
<feature type="compositionally biased region" description="Pro residues" evidence="5">
    <location>
        <begin position="953"/>
        <end position="964"/>
    </location>
</feature>
<feature type="compositionally biased region" description="Basic and acidic residues" evidence="5">
    <location>
        <begin position="341"/>
        <end position="350"/>
    </location>
</feature>
<comment type="subcellular location">
    <subcellularLocation>
        <location evidence="1">Cytoplasm</location>
    </subcellularLocation>
</comment>
<dbReference type="GO" id="GO:0005737">
    <property type="term" value="C:cytoplasm"/>
    <property type="evidence" value="ECO:0007669"/>
    <property type="project" value="UniProtKB-SubCell"/>
</dbReference>
<name>A0AAD9DQ19_9TELE</name>
<dbReference type="AlphaFoldDB" id="A0AAD9DQ19"/>
<feature type="coiled-coil region" evidence="4">
    <location>
        <begin position="608"/>
        <end position="685"/>
    </location>
</feature>
<evidence type="ECO:0000313" key="7">
    <source>
        <dbReference type="Proteomes" id="UP001239994"/>
    </source>
</evidence>
<dbReference type="GO" id="GO:0043197">
    <property type="term" value="C:dendritic spine"/>
    <property type="evidence" value="ECO:0007669"/>
    <property type="project" value="TreeGrafter"/>
</dbReference>
<feature type="region of interest" description="Disordered" evidence="5">
    <location>
        <begin position="832"/>
        <end position="859"/>
    </location>
</feature>
<dbReference type="PANTHER" id="PTHR19354">
    <property type="entry name" value="ZIPPER PUTATIVE TUMOR SUPPRESSOR 2 HOMOLOG-LIKE PROTEIN-RELATED"/>
    <property type="match status" value="1"/>
</dbReference>
<keyword evidence="3 4" id="KW-0175">Coiled coil</keyword>
<feature type="region of interest" description="Disordered" evidence="5">
    <location>
        <begin position="437"/>
        <end position="576"/>
    </location>
</feature>
<evidence type="ECO:0000313" key="6">
    <source>
        <dbReference type="EMBL" id="KAK1787667.1"/>
    </source>
</evidence>
<gene>
    <name evidence="6" type="ORF">P4O66_016159</name>
</gene>
<feature type="compositionally biased region" description="Pro residues" evidence="5">
    <location>
        <begin position="835"/>
        <end position="855"/>
    </location>
</feature>
<dbReference type="Pfam" id="PF06818">
    <property type="entry name" value="Fez1"/>
    <property type="match status" value="1"/>
</dbReference>
<comment type="caution">
    <text evidence="6">The sequence shown here is derived from an EMBL/GenBank/DDBJ whole genome shotgun (WGS) entry which is preliminary data.</text>
</comment>
<reference evidence="6" key="1">
    <citation type="submission" date="2023-03" db="EMBL/GenBank/DDBJ databases">
        <title>Electrophorus voltai genome.</title>
        <authorList>
            <person name="Bian C."/>
        </authorList>
    </citation>
    <scope>NUCLEOTIDE SEQUENCE</scope>
    <source>
        <strain evidence="6">CB-2022</strain>
        <tissue evidence="6">Muscle</tissue>
    </source>
</reference>
<evidence type="ECO:0000256" key="4">
    <source>
        <dbReference type="SAM" id="Coils"/>
    </source>
</evidence>
<sequence>MPMGIKRTRIKDFVKGGGSVSYQKGRGGGGCATQLMLPTPHPITSSLLRALVADLRASSRSFILPANRERPRDLAERGSRTERTSSHSTRNRSARRQCNHETAVGSPLCQYAPPGRLYGREAALAFVEPPFTENTDISALPNMRSSPQTQPKCARFVSYQARESIVSAIMGCDDPNVVRRVCECTYVFMCAVYWGTGGVMEWGHLRPSPAALPAPACRGRRRLSEGRRAPGMGSVGSGASSQRAITMRSVGTRTTPNGPLAAAPPPNLTARRRLDDRSFSADRLPPPGTKSAGVSADERTCGVERECYGNGRGGHADSERGLGNGAGRQHAGNGPFANGGGRREGHRRGESLDLCGNSVVLNNDKNSHQAPMQHKDKCKAKLDNHNPPNITPISGKLEQAQDPDTLVRPSAFKPVVPKSFNSMQNLVCPLQASTGVGGGPGSGANGGSGGDRGGQAASGSRRDQDSPSGQGSQSGGGRAAQGSLSDSGRNSLTSLPTYAGSGYGPPPALGPLSASTSHINRLGTAGLDKPDKPGYQNGLSASDSGRSSSGKSSSSYQRLSHLSDAPVPLRPSPSSDDVIRDLEDRLWEREQEVLHMRRNLDQSEAAIAQVFEEKQRVWEHEMEELRQNYAGRLQQVTRRAQRSQQALQAQIARLQQDKRRLQDDMTVLLAQREELEKKCLDFRKEQADLLPKLEETKWEVCQKAGEISLLKQQLRESQGEVTQRAGEMVALRNQLKELNAQLREREEAEISLKESFCTKTLELERCEAELQAMLAEVTVLRDKLSAFEAEVAGLKKALSELSGSGSTLSRMPEPSLADVGHLVLSRSRERLLSPLSPPEGPSSLPPLPLPAPPAPDALLSLQSDDSKVQRQEAGELRRQLELLQSELRVERQQRERQALTFAQERHTWQGEKERVLKYQAQLQLSYVEMLQKNQALEERVDQLGVQLSIPVPPPALPPDPPPTLALPSPGSSPPNAISPEVPILAPITVSLTSPTPPAEEKKMPVLHQLAPPWPVPTRLERIESTEI</sequence>
<feature type="compositionally biased region" description="Gly residues" evidence="5">
    <location>
        <begin position="437"/>
        <end position="453"/>
    </location>
</feature>
<protein>
    <submittedName>
        <fullName evidence="6">Uncharacterized protein</fullName>
    </submittedName>
</protein>
<dbReference type="InterPro" id="IPR045329">
    <property type="entry name" value="LZTS"/>
</dbReference>
<evidence type="ECO:0000256" key="3">
    <source>
        <dbReference type="ARBA" id="ARBA00023054"/>
    </source>
</evidence>